<dbReference type="EMBL" id="CP137524">
    <property type="protein sequence ID" value="WOT38800.1"/>
    <property type="molecule type" value="Genomic_DNA"/>
</dbReference>
<keyword evidence="1" id="KW-0547">Nucleotide-binding</keyword>
<dbReference type="Gene3D" id="3.40.50.300">
    <property type="entry name" value="P-loop containing nucleotide triphosphate hydrolases"/>
    <property type="match status" value="1"/>
</dbReference>
<evidence type="ECO:0000313" key="1">
    <source>
        <dbReference type="EMBL" id="WOT38800.1"/>
    </source>
</evidence>
<keyword evidence="1" id="KW-0067">ATP-binding</keyword>
<dbReference type="SUPFAM" id="SSF52540">
    <property type="entry name" value="P-loop containing nucleoside triphosphate hydrolases"/>
    <property type="match status" value="1"/>
</dbReference>
<dbReference type="InterPro" id="IPR027417">
    <property type="entry name" value="P-loop_NTPase"/>
</dbReference>
<evidence type="ECO:0000313" key="2">
    <source>
        <dbReference type="Proteomes" id="UP001305002"/>
    </source>
</evidence>
<dbReference type="Proteomes" id="UP001305002">
    <property type="component" value="Chromosome"/>
</dbReference>
<reference evidence="1 2" key="2">
    <citation type="journal article" date="2024" name="Microb. Biotechnol.">
        <title>The involvement of multiple ABC transporters in daunorubicin efflux in Streptomyces coeruleorubidus.</title>
        <authorList>
            <person name="Dong J."/>
            <person name="Ning J."/>
            <person name="Tian Y."/>
            <person name="Li H."/>
            <person name="Chen H."/>
            <person name="Guan W."/>
        </authorList>
    </citation>
    <scope>NUCLEOTIDE SEQUENCE [LARGE SCALE GENOMIC DNA]</scope>
    <source>
        <strain evidence="1 2">CICC 11043</strain>
    </source>
</reference>
<sequence length="688" mass="75230">MERGLEAVGLADRLAEARAGALVGREPERAVLDRMLSGAADAPLVAYMHGPGGIGKSSLVRYAARQAELTGRRVVHVDGRFLDADPRRLEETAAPACAEPGAVLLIDTFEQCQPLEAWLRETFLLRLADHAIVVVASRVAPDAEWSLDPGWAQLFTALPVRPLDPAESDALLAARGVPAEQRGAFVAFAGGSPLALSLAASVPAAPGAPWEPTGDVLRTLVERLVGDLPSAVHRRALEVVAQAYVTREPLLRALLGDEETDKVFSWLRQLPYIEATPEGLHPHDAVRATLEADLRWRDPERYDDVRARISLAGLQAVRSAAEEDVLLRVAEWMFLFRNRGAPDDLYNYRTHPHIEDTPLRAEDVPGVLRMAEEAEGPASAAAVAHWVRRQPEAFRVHRYAGSSAPASFMAILRLDAPLPEDRAEDPVIAAVWNLVEAAAPLRPGEHLGIRRFAVQPCGHQRPSPLMELTSRRAIGEEMRTHKRAVTFTVFEDADRWGHYLAEAGMPEVAAVDVDGRQQHVFGRDWRRQTVEQWVQHRARTAVTPVATWPALASTSGPGDLLPRAVFEEGVLEALRTWHTPREFATSVLLHSHLVTPGSPDPTSDLRGAITTALDAIQIDPAGVKAHEALTATYITALRTHKAAARRLGVPYGTYRRHLALAKERLIEQLLSQPATTSTPTPAHSSPKE</sequence>
<dbReference type="GO" id="GO:0005524">
    <property type="term" value="F:ATP binding"/>
    <property type="evidence" value="ECO:0007669"/>
    <property type="project" value="UniProtKB-KW"/>
</dbReference>
<organism evidence="1 2">
    <name type="scientific">Streptomyces coeruleorubidus</name>
    <dbReference type="NCBI Taxonomy" id="116188"/>
    <lineage>
        <taxon>Bacteria</taxon>
        <taxon>Bacillati</taxon>
        <taxon>Actinomycetota</taxon>
        <taxon>Actinomycetes</taxon>
        <taxon>Kitasatosporales</taxon>
        <taxon>Streptomycetaceae</taxon>
        <taxon>Streptomyces</taxon>
    </lineage>
</organism>
<keyword evidence="2" id="KW-1185">Reference proteome</keyword>
<reference evidence="1 2" key="1">
    <citation type="journal article" date="2021" name="J. Microbiol. Biotechnol.">
        <title>An Efficient Markerless Deletion System Suitable for the Industrial Strains of Streptomyces.</title>
        <authorList>
            <person name="Dong J."/>
            <person name="Wei J."/>
            <person name="Li H."/>
            <person name="Zhao S."/>
            <person name="Guan W."/>
        </authorList>
    </citation>
    <scope>NUCLEOTIDE SEQUENCE [LARGE SCALE GENOMIC DNA]</scope>
    <source>
        <strain evidence="1 2">CICC 11043</strain>
    </source>
</reference>
<gene>
    <name evidence="1" type="ORF">R5U08_33670</name>
</gene>
<accession>A0ABZ0KL92</accession>
<name>A0ABZ0KL92_STRC4</name>
<proteinExistence type="predicted"/>
<protein>
    <submittedName>
        <fullName evidence="1">ATP-binding protein</fullName>
    </submittedName>
</protein>
<dbReference type="RefSeq" id="WP_317927363.1">
    <property type="nucleotide sequence ID" value="NZ_CP137524.1"/>
</dbReference>